<evidence type="ECO:0000313" key="5">
    <source>
        <dbReference type="EMBL" id="KAJ9583937.1"/>
    </source>
</evidence>
<evidence type="ECO:0000256" key="3">
    <source>
        <dbReference type="RuleBase" id="RU004019"/>
    </source>
</evidence>
<keyword evidence="2 3" id="KW-0238">DNA-binding</keyword>
<dbReference type="PANTHER" id="PTHR11849">
    <property type="entry name" value="ETS"/>
    <property type="match status" value="1"/>
</dbReference>
<dbReference type="InterPro" id="IPR046328">
    <property type="entry name" value="ETS_fam"/>
</dbReference>
<gene>
    <name evidence="5" type="ORF">L9F63_021711</name>
</gene>
<comment type="caution">
    <text evidence="5">The sequence shown here is derived from an EMBL/GenBank/DDBJ whole genome shotgun (WGS) entry which is preliminary data.</text>
</comment>
<dbReference type="SUPFAM" id="SSF46785">
    <property type="entry name" value="Winged helix' DNA-binding domain"/>
    <property type="match status" value="1"/>
</dbReference>
<dbReference type="InterPro" id="IPR036390">
    <property type="entry name" value="WH_DNA-bd_sf"/>
</dbReference>
<dbReference type="GO" id="GO:0030154">
    <property type="term" value="P:cell differentiation"/>
    <property type="evidence" value="ECO:0007669"/>
    <property type="project" value="TreeGrafter"/>
</dbReference>
<evidence type="ECO:0000256" key="1">
    <source>
        <dbReference type="ARBA" id="ARBA00005562"/>
    </source>
</evidence>
<dbReference type="AlphaFoldDB" id="A0AAD7ZPR6"/>
<comment type="subcellular location">
    <subcellularLocation>
        <location evidence="3">Nucleus</location>
    </subcellularLocation>
</comment>
<dbReference type="PROSITE" id="PS50061">
    <property type="entry name" value="ETS_DOMAIN_3"/>
    <property type="match status" value="1"/>
</dbReference>
<dbReference type="PANTHER" id="PTHR11849:SF190">
    <property type="entry name" value="ETS-DOMAIN PROTEIN"/>
    <property type="match status" value="1"/>
</dbReference>
<dbReference type="GO" id="GO:0000981">
    <property type="term" value="F:DNA-binding transcription factor activity, RNA polymerase II-specific"/>
    <property type="evidence" value="ECO:0007669"/>
    <property type="project" value="TreeGrafter"/>
</dbReference>
<proteinExistence type="inferred from homology"/>
<reference evidence="5" key="2">
    <citation type="submission" date="2023-05" db="EMBL/GenBank/DDBJ databases">
        <authorList>
            <person name="Fouks B."/>
        </authorList>
    </citation>
    <scope>NUCLEOTIDE SEQUENCE</scope>
    <source>
        <strain evidence="5">Stay&amp;Tobe</strain>
        <tissue evidence="5">Testes</tissue>
    </source>
</reference>
<dbReference type="Pfam" id="PF02198">
    <property type="entry name" value="SAM_PNT"/>
    <property type="match status" value="2"/>
</dbReference>
<keyword evidence="3" id="KW-0539">Nucleus</keyword>
<organism evidence="5 6">
    <name type="scientific">Diploptera punctata</name>
    <name type="common">Pacific beetle cockroach</name>
    <dbReference type="NCBI Taxonomy" id="6984"/>
    <lineage>
        <taxon>Eukaryota</taxon>
        <taxon>Metazoa</taxon>
        <taxon>Ecdysozoa</taxon>
        <taxon>Arthropoda</taxon>
        <taxon>Hexapoda</taxon>
        <taxon>Insecta</taxon>
        <taxon>Pterygota</taxon>
        <taxon>Neoptera</taxon>
        <taxon>Polyneoptera</taxon>
        <taxon>Dictyoptera</taxon>
        <taxon>Blattodea</taxon>
        <taxon>Blaberoidea</taxon>
        <taxon>Blaberidae</taxon>
        <taxon>Diplopterinae</taxon>
        <taxon>Diploptera</taxon>
    </lineage>
</organism>
<dbReference type="InterPro" id="IPR003118">
    <property type="entry name" value="Pointed_dom"/>
</dbReference>
<evidence type="ECO:0000313" key="6">
    <source>
        <dbReference type="Proteomes" id="UP001233999"/>
    </source>
</evidence>
<comment type="similarity">
    <text evidence="1 3">Belongs to the ETS family.</text>
</comment>
<dbReference type="SUPFAM" id="SSF47769">
    <property type="entry name" value="SAM/Pointed domain"/>
    <property type="match status" value="2"/>
</dbReference>
<accession>A0AAD7ZPR6</accession>
<reference evidence="5" key="1">
    <citation type="journal article" date="2023" name="IScience">
        <title>Live-bearing cockroach genome reveals convergent evolutionary mechanisms linked to viviparity in insects and beyond.</title>
        <authorList>
            <person name="Fouks B."/>
            <person name="Harrison M.C."/>
            <person name="Mikhailova A.A."/>
            <person name="Marchal E."/>
            <person name="English S."/>
            <person name="Carruthers M."/>
            <person name="Jennings E.C."/>
            <person name="Chiamaka E.L."/>
            <person name="Frigard R.A."/>
            <person name="Pippel M."/>
            <person name="Attardo G.M."/>
            <person name="Benoit J.B."/>
            <person name="Bornberg-Bauer E."/>
            <person name="Tobe S.S."/>
        </authorList>
    </citation>
    <scope>NUCLEOTIDE SEQUENCE</scope>
    <source>
        <strain evidence="5">Stay&amp;Tobe</strain>
    </source>
</reference>
<dbReference type="Pfam" id="PF00178">
    <property type="entry name" value="Ets"/>
    <property type="match status" value="1"/>
</dbReference>
<dbReference type="InterPro" id="IPR013761">
    <property type="entry name" value="SAM/pointed_sf"/>
</dbReference>
<dbReference type="FunFam" id="1.10.10.10:FF:001336">
    <property type="entry name" value="Epithelium specific ets factor 3, ese3, putative"/>
    <property type="match status" value="1"/>
</dbReference>
<sequence length="375" mass="43575">MFALNIASMEFSFSSDKVTNSRSTAENKDLNISPHNLPLHEWKHKRLEFWTPQDTIDWVLNVACVNGLDCEEIHKFSNVDGHRLITMTEDVFVILEPKCGNALYKEMQIMKCKQGLTKLNGPYNTTFKTGSQFMPGKGKENNIEHKKDMQKETHDTFSYSSTAVHKELDLISYQVSPCEWQRKRMSQWTPADTVNWVINVACNNQLNCDKIHNFCNIDGNTLASMSEEEFIKLEPNCGKTLHRAMQIKNEQVQQRIKRTNCRVPSRRKKVKIGRLWEFIRDLLLNPEYCPSLIRWENHNEGVFRFVDSGGVAKLWGEIKDNEKMSYDKLSRAMRYYYKKDLPVFQAVLGQKLVYKFGPGAKGWQTSNPNFLLKKS</sequence>
<feature type="domain" description="ETS" evidence="4">
    <location>
        <begin position="273"/>
        <end position="357"/>
    </location>
</feature>
<dbReference type="SMART" id="SM00413">
    <property type="entry name" value="ETS"/>
    <property type="match status" value="1"/>
</dbReference>
<dbReference type="SMART" id="SM00251">
    <property type="entry name" value="SAM_PNT"/>
    <property type="match status" value="2"/>
</dbReference>
<evidence type="ECO:0000256" key="2">
    <source>
        <dbReference type="ARBA" id="ARBA00023125"/>
    </source>
</evidence>
<evidence type="ECO:0000259" key="4">
    <source>
        <dbReference type="PROSITE" id="PS50061"/>
    </source>
</evidence>
<dbReference type="EMBL" id="JASPKZ010007493">
    <property type="protein sequence ID" value="KAJ9583937.1"/>
    <property type="molecule type" value="Genomic_DNA"/>
</dbReference>
<dbReference type="InterPro" id="IPR036388">
    <property type="entry name" value="WH-like_DNA-bd_sf"/>
</dbReference>
<protein>
    <recommendedName>
        <fullName evidence="4">ETS domain-containing protein</fullName>
    </recommendedName>
</protein>
<dbReference type="Gene3D" id="1.10.10.10">
    <property type="entry name" value="Winged helix-like DNA-binding domain superfamily/Winged helix DNA-binding domain"/>
    <property type="match status" value="1"/>
</dbReference>
<dbReference type="InterPro" id="IPR000418">
    <property type="entry name" value="Ets_dom"/>
</dbReference>
<dbReference type="GO" id="GO:0005634">
    <property type="term" value="C:nucleus"/>
    <property type="evidence" value="ECO:0007669"/>
    <property type="project" value="UniProtKB-SubCell"/>
</dbReference>
<dbReference type="Proteomes" id="UP001233999">
    <property type="component" value="Unassembled WGS sequence"/>
</dbReference>
<dbReference type="GO" id="GO:0043565">
    <property type="term" value="F:sequence-specific DNA binding"/>
    <property type="evidence" value="ECO:0007669"/>
    <property type="project" value="InterPro"/>
</dbReference>
<name>A0AAD7ZPR6_DIPPU</name>
<keyword evidence="6" id="KW-1185">Reference proteome</keyword>
<dbReference type="Gene3D" id="1.10.150.50">
    <property type="entry name" value="Transcription Factor, Ets-1"/>
    <property type="match status" value="2"/>
</dbReference>
<dbReference type="PRINTS" id="PR00454">
    <property type="entry name" value="ETSDOMAIN"/>
</dbReference>